<proteinExistence type="predicted"/>
<accession>A0ABQ4FTM3</accession>
<comment type="caution">
    <text evidence="2">The sequence shown here is derived from an EMBL/GenBank/DDBJ whole genome shotgun (WGS) entry which is preliminary data.</text>
</comment>
<dbReference type="Proteomes" id="UP000603904">
    <property type="component" value="Unassembled WGS sequence"/>
</dbReference>
<feature type="compositionally biased region" description="Pro residues" evidence="1">
    <location>
        <begin position="98"/>
        <end position="124"/>
    </location>
</feature>
<reference evidence="2 3" key="1">
    <citation type="submission" date="2021-01" db="EMBL/GenBank/DDBJ databases">
        <title>Whole genome shotgun sequence of Microbispora corallina NBRC 16416.</title>
        <authorList>
            <person name="Komaki H."/>
            <person name="Tamura T."/>
        </authorList>
    </citation>
    <scope>NUCLEOTIDE SEQUENCE [LARGE SCALE GENOMIC DNA]</scope>
    <source>
        <strain evidence="2 3">NBRC 16416</strain>
    </source>
</reference>
<name>A0ABQ4FTM3_9ACTN</name>
<sequence length="257" mass="26872">MAGSGERPTPPHDPSHDRPTPDGETRDTPTPDGGATHDTPAPDREPLDVPAPDGVTQDAPPGAEPEPGAEDTDKTRPLRRKPARPAPPQPVVSTQPDRPAPPPPVVPPPRHPVARPAGPPPPHPLAMGRPGQFSTPKPSGGSKSSTAIKLGTLGVLSTLVVGFCAAQNRYDEVGADCVDLSNRQPDGSYPVVPDDYCDDDHHYHGSHGAYGWYYGGTRTGGRVWRGTTVKPADAHITSRTGRVIQRGGFGFHSGGGG</sequence>
<feature type="compositionally biased region" description="Basic and acidic residues" evidence="1">
    <location>
        <begin position="9"/>
        <end position="29"/>
    </location>
</feature>
<dbReference type="EMBL" id="BOOC01000003">
    <property type="protein sequence ID" value="GIH38058.1"/>
    <property type="molecule type" value="Genomic_DNA"/>
</dbReference>
<evidence type="ECO:0000256" key="1">
    <source>
        <dbReference type="SAM" id="MobiDB-lite"/>
    </source>
</evidence>
<organism evidence="2 3">
    <name type="scientific">Microbispora corallina</name>
    <dbReference type="NCBI Taxonomy" id="83302"/>
    <lineage>
        <taxon>Bacteria</taxon>
        <taxon>Bacillati</taxon>
        <taxon>Actinomycetota</taxon>
        <taxon>Actinomycetes</taxon>
        <taxon>Streptosporangiales</taxon>
        <taxon>Streptosporangiaceae</taxon>
        <taxon>Microbispora</taxon>
    </lineage>
</organism>
<dbReference type="RefSeq" id="WP_204055736.1">
    <property type="nucleotide sequence ID" value="NZ_BOOC01000003.1"/>
</dbReference>
<gene>
    <name evidence="2" type="ORF">Mco01_10580</name>
</gene>
<feature type="compositionally biased region" description="Low complexity" evidence="1">
    <location>
        <begin position="134"/>
        <end position="145"/>
    </location>
</feature>
<feature type="region of interest" description="Disordered" evidence="1">
    <location>
        <begin position="1"/>
        <end position="145"/>
    </location>
</feature>
<evidence type="ECO:0000313" key="3">
    <source>
        <dbReference type="Proteomes" id="UP000603904"/>
    </source>
</evidence>
<keyword evidence="3" id="KW-1185">Reference proteome</keyword>
<protein>
    <submittedName>
        <fullName evidence="2">Uncharacterized protein</fullName>
    </submittedName>
</protein>
<evidence type="ECO:0000313" key="2">
    <source>
        <dbReference type="EMBL" id="GIH38058.1"/>
    </source>
</evidence>